<evidence type="ECO:0000256" key="5">
    <source>
        <dbReference type="ARBA" id="ARBA00023242"/>
    </source>
</evidence>
<dbReference type="Gene3D" id="3.10.290.10">
    <property type="entry name" value="RNA-binding S4 domain"/>
    <property type="match status" value="1"/>
</dbReference>
<evidence type="ECO:0000259" key="8">
    <source>
        <dbReference type="SMART" id="SM00363"/>
    </source>
</evidence>
<feature type="domain" description="RNA-binding S4" evidence="8">
    <location>
        <begin position="120"/>
        <end position="186"/>
    </location>
</feature>
<keyword evidence="3" id="KW-0690">Ribosome biogenesis</keyword>
<dbReference type="PANTHER" id="PTHR11831:SF1">
    <property type="entry name" value="U3 SMALL NUCLEOLAR RIBONUCLEOPROTEIN PROTEIN IMP3"/>
    <property type="match status" value="1"/>
</dbReference>
<dbReference type="InterPro" id="IPR022801">
    <property type="entry name" value="Ribosomal_uS4"/>
</dbReference>
<comment type="subcellular location">
    <subcellularLocation>
        <location evidence="1">Nucleus</location>
        <location evidence="1">Nucleolus</location>
    </subcellularLocation>
</comment>
<evidence type="ECO:0000256" key="4">
    <source>
        <dbReference type="ARBA" id="ARBA00022884"/>
    </source>
</evidence>
<keyword evidence="11" id="KW-1185">Reference proteome</keyword>
<dbReference type="SMART" id="SM01390">
    <property type="entry name" value="Ribosomal_S4"/>
    <property type="match status" value="1"/>
</dbReference>
<sequence>MFGSFFQKCHFVVVCKLKYAEQKLLKKVNILSWECDNTSHENRIMRKYYIQKRSEYTVYNKMSRNIRELAKAIAEYDPKDPMREHLTRQLLDYCYKKGLINSTKNLELATMISASAFCRRRLPVIMVKSTMATDLHQATTLIQQGHVRVGPEIVMDPAFFVTRSMEDNITWCDSSKIRMRMKEYNEERDDFELLEG</sequence>
<organism evidence="10 11">
    <name type="scientific">Cordylochernes scorpioides</name>
    <dbReference type="NCBI Taxonomy" id="51811"/>
    <lineage>
        <taxon>Eukaryota</taxon>
        <taxon>Metazoa</taxon>
        <taxon>Ecdysozoa</taxon>
        <taxon>Arthropoda</taxon>
        <taxon>Chelicerata</taxon>
        <taxon>Arachnida</taxon>
        <taxon>Pseudoscorpiones</taxon>
        <taxon>Cheliferoidea</taxon>
        <taxon>Chernetidae</taxon>
        <taxon>Cordylochernes</taxon>
    </lineage>
</organism>
<dbReference type="InterPro" id="IPR036986">
    <property type="entry name" value="S4_RNA-bd_sf"/>
</dbReference>
<evidence type="ECO:0000256" key="2">
    <source>
        <dbReference type="ARBA" id="ARBA00007465"/>
    </source>
</evidence>
<dbReference type="Pfam" id="PF00163">
    <property type="entry name" value="Ribosomal_S4"/>
    <property type="match status" value="1"/>
</dbReference>
<keyword evidence="6" id="KW-0687">Ribonucleoprotein</keyword>
<dbReference type="InterPro" id="IPR002942">
    <property type="entry name" value="S4_RNA-bd"/>
</dbReference>
<evidence type="ECO:0000256" key="1">
    <source>
        <dbReference type="ARBA" id="ARBA00004604"/>
    </source>
</evidence>
<dbReference type="EMBL" id="CP092881">
    <property type="protein sequence ID" value="UYV80795.1"/>
    <property type="molecule type" value="Genomic_DNA"/>
</dbReference>
<dbReference type="PROSITE" id="PS50889">
    <property type="entry name" value="S4"/>
    <property type="match status" value="1"/>
</dbReference>
<name>A0ABY6LM56_9ARAC</name>
<feature type="domain" description="Small ribosomal subunit protein uS4 N-terminal" evidence="9">
    <location>
        <begin position="16"/>
        <end position="119"/>
    </location>
</feature>
<evidence type="ECO:0000313" key="10">
    <source>
        <dbReference type="EMBL" id="UYV80795.1"/>
    </source>
</evidence>
<gene>
    <name evidence="10" type="ORF">LAZ67_19001754</name>
</gene>
<evidence type="ECO:0000256" key="3">
    <source>
        <dbReference type="ARBA" id="ARBA00022517"/>
    </source>
</evidence>
<dbReference type="Proteomes" id="UP001235939">
    <property type="component" value="Chromosome 19"/>
</dbReference>
<evidence type="ECO:0000259" key="9">
    <source>
        <dbReference type="SMART" id="SM01390"/>
    </source>
</evidence>
<protein>
    <submittedName>
        <fullName evidence="10">IMP3</fullName>
    </submittedName>
</protein>
<keyword evidence="4 7" id="KW-0694">RNA-binding</keyword>
<dbReference type="InterPro" id="IPR001912">
    <property type="entry name" value="Ribosomal_uS4_N"/>
</dbReference>
<comment type="similarity">
    <text evidence="2">Belongs to the universal ribosomal protein uS4 family.</text>
</comment>
<proteinExistence type="inferred from homology"/>
<accession>A0ABY6LM56</accession>
<dbReference type="Pfam" id="PF01479">
    <property type="entry name" value="S4"/>
    <property type="match status" value="1"/>
</dbReference>
<dbReference type="SMART" id="SM00363">
    <property type="entry name" value="S4"/>
    <property type="match status" value="1"/>
</dbReference>
<keyword evidence="5" id="KW-0539">Nucleus</keyword>
<evidence type="ECO:0000313" key="11">
    <source>
        <dbReference type="Proteomes" id="UP001235939"/>
    </source>
</evidence>
<reference evidence="10 11" key="1">
    <citation type="submission" date="2022-01" db="EMBL/GenBank/DDBJ databases">
        <title>A chromosomal length assembly of Cordylochernes scorpioides.</title>
        <authorList>
            <person name="Zeh D."/>
            <person name="Zeh J."/>
        </authorList>
    </citation>
    <scope>NUCLEOTIDE SEQUENCE [LARGE SCALE GENOMIC DNA]</scope>
    <source>
        <strain evidence="10">IN4F17</strain>
        <tissue evidence="10">Whole Body</tissue>
    </source>
</reference>
<dbReference type="SUPFAM" id="SSF55174">
    <property type="entry name" value="Alpha-L RNA-binding motif"/>
    <property type="match status" value="1"/>
</dbReference>
<dbReference type="PANTHER" id="PTHR11831">
    <property type="entry name" value="30S 40S RIBOSOMAL PROTEIN"/>
    <property type="match status" value="1"/>
</dbReference>
<dbReference type="CDD" id="cd00165">
    <property type="entry name" value="S4"/>
    <property type="match status" value="1"/>
</dbReference>
<evidence type="ECO:0000256" key="6">
    <source>
        <dbReference type="ARBA" id="ARBA00023274"/>
    </source>
</evidence>
<evidence type="ECO:0000256" key="7">
    <source>
        <dbReference type="PROSITE-ProRule" id="PRU00182"/>
    </source>
</evidence>